<feature type="binding site" evidence="9">
    <location>
        <position position="181"/>
    </location>
    <ligand>
        <name>L-citrulline</name>
        <dbReference type="ChEBI" id="CHEBI:57743"/>
    </ligand>
</feature>
<feature type="binding site" evidence="9">
    <location>
        <position position="91"/>
    </location>
    <ligand>
        <name>L-citrulline</name>
        <dbReference type="ChEBI" id="CHEBI:57743"/>
    </ligand>
</feature>
<feature type="binding site" evidence="9">
    <location>
        <position position="96"/>
    </location>
    <ligand>
        <name>L-citrulline</name>
        <dbReference type="ChEBI" id="CHEBI:57743"/>
    </ligand>
</feature>
<evidence type="ECO:0000256" key="7">
    <source>
        <dbReference type="ARBA" id="ARBA00022741"/>
    </source>
</evidence>
<dbReference type="Gene3D" id="1.20.5.470">
    <property type="entry name" value="Single helix bin"/>
    <property type="match status" value="1"/>
</dbReference>
<feature type="binding site" evidence="9">
    <location>
        <position position="123"/>
    </location>
    <ligand>
        <name>L-aspartate</name>
        <dbReference type="ChEBI" id="CHEBI:29991"/>
    </ligand>
</feature>
<dbReference type="GO" id="GO:0005524">
    <property type="term" value="F:ATP binding"/>
    <property type="evidence" value="ECO:0007669"/>
    <property type="project" value="UniProtKB-UniRule"/>
</dbReference>
<evidence type="ECO:0000259" key="11">
    <source>
        <dbReference type="Pfam" id="PF20979"/>
    </source>
</evidence>
<sequence length="424" mass="47497">MSGQPIKKIALAYSGGLDTSIIIQWLKENYDNAEVIAICTNVGQDENWDGMEQKALNAGASKYFLADLREELTKDYIYPMVRAGAIYEGQYLLGTSIARPIQAKYQVDIALQEGCDALCHGCTGKGNDQVRFELTYKALAPHLKVIAPWRIWDIHSREDAIEYAENHGIDLGDISKKNIYSRDWNIWHMSHEGGDLEDPWNRPQESMFKLTKAPKDAPEQEEEITIDFEKGIPVAVNGKKMGPYDLLQELNAKASAHGIGRVDIVETRLVGMKSRGVYETPGGTLLHQALRDLEMFTINNDALHLKHKLALDYADLVYAGKWYTTSRYALEEFMKKTTEFTTGSVRMVMYKGNAFVAGRKSPYALYLEDLASFGESSYDHHDAEGFINLYGLSTGVTAMVQKQLQDDSGQALKIKGTAASFHDK</sequence>
<evidence type="ECO:0000259" key="10">
    <source>
        <dbReference type="Pfam" id="PF00764"/>
    </source>
</evidence>
<feature type="binding site" evidence="9">
    <location>
        <position position="278"/>
    </location>
    <ligand>
        <name>L-citrulline</name>
        <dbReference type="ChEBI" id="CHEBI:57743"/>
    </ligand>
</feature>
<dbReference type="InterPro" id="IPR023434">
    <property type="entry name" value="Arginosuc_synth_type_1_subfam"/>
</dbReference>
<evidence type="ECO:0000256" key="2">
    <source>
        <dbReference type="ARBA" id="ARBA00011881"/>
    </source>
</evidence>
<dbReference type="InterPro" id="IPR001518">
    <property type="entry name" value="Arginosuc_synth"/>
</dbReference>
<comment type="subunit">
    <text evidence="2 9">Homotetramer.</text>
</comment>
<dbReference type="FunFam" id="3.90.1260.10:FF:000007">
    <property type="entry name" value="Argininosuccinate synthase"/>
    <property type="match status" value="1"/>
</dbReference>
<feature type="binding site" evidence="9">
    <location>
        <position position="266"/>
    </location>
    <ligand>
        <name>L-citrulline</name>
        <dbReference type="ChEBI" id="CHEBI:57743"/>
    </ligand>
</feature>
<feature type="domain" description="Arginosuccinate synthase-like N-terminal" evidence="10">
    <location>
        <begin position="8"/>
        <end position="169"/>
    </location>
</feature>
<comment type="similarity">
    <text evidence="9">Belongs to the argininosuccinate synthase family. Type 1 subfamily.</text>
</comment>
<keyword evidence="9" id="KW-0963">Cytoplasm</keyword>
<dbReference type="InterPro" id="IPR024074">
    <property type="entry name" value="AS_cat/multimer_dom_body"/>
</dbReference>
<dbReference type="GO" id="GO:0006526">
    <property type="term" value="P:L-arginine biosynthetic process"/>
    <property type="evidence" value="ECO:0007669"/>
    <property type="project" value="UniProtKB-UniRule"/>
</dbReference>
<dbReference type="UniPathway" id="UPA00068">
    <property type="reaction ID" value="UER00113"/>
</dbReference>
<keyword evidence="7 9" id="KW-0547">Nucleotide-binding</keyword>
<dbReference type="EC" id="6.3.4.5" evidence="3 9"/>
<name>A0A5C1QH11_9SPIO</name>
<dbReference type="Gene3D" id="3.90.1260.10">
    <property type="entry name" value="Argininosuccinate synthetase, chain A, domain 2"/>
    <property type="match status" value="1"/>
</dbReference>
<evidence type="ECO:0000256" key="3">
    <source>
        <dbReference type="ARBA" id="ARBA00012286"/>
    </source>
</evidence>
<comment type="subcellular location">
    <subcellularLocation>
        <location evidence="9">Cytoplasm</location>
    </subcellularLocation>
</comment>
<dbReference type="KEGG" id="ock:EXM22_05195"/>
<dbReference type="GO" id="GO:0004055">
    <property type="term" value="F:argininosuccinate synthase activity"/>
    <property type="evidence" value="ECO:0007669"/>
    <property type="project" value="UniProtKB-UniRule"/>
</dbReference>
<evidence type="ECO:0000256" key="1">
    <source>
        <dbReference type="ARBA" id="ARBA00004967"/>
    </source>
</evidence>
<dbReference type="FunFam" id="3.40.50.620:FF:000019">
    <property type="entry name" value="Argininosuccinate synthase"/>
    <property type="match status" value="1"/>
</dbReference>
<dbReference type="HAMAP" id="MF_00005">
    <property type="entry name" value="Arg_succ_synth_type1"/>
    <property type="match status" value="1"/>
</dbReference>
<dbReference type="Proteomes" id="UP000324209">
    <property type="component" value="Chromosome"/>
</dbReference>
<dbReference type="InterPro" id="IPR048268">
    <property type="entry name" value="Arginosuc_syn_C"/>
</dbReference>
<feature type="binding site" evidence="9">
    <location>
        <position position="128"/>
    </location>
    <ligand>
        <name>L-aspartate</name>
        <dbReference type="ChEBI" id="CHEBI:29991"/>
    </ligand>
</feature>
<feature type="binding site" evidence="9">
    <location>
        <position position="127"/>
    </location>
    <ligand>
        <name>L-citrulline</name>
        <dbReference type="ChEBI" id="CHEBI:57743"/>
    </ligand>
</feature>
<dbReference type="PROSITE" id="PS00564">
    <property type="entry name" value="ARGININOSUCCIN_SYN_1"/>
    <property type="match status" value="1"/>
</dbReference>
<evidence type="ECO:0000313" key="12">
    <source>
        <dbReference type="EMBL" id="QEN07413.1"/>
    </source>
</evidence>
<proteinExistence type="inferred from homology"/>
<dbReference type="GO" id="GO:0000050">
    <property type="term" value="P:urea cycle"/>
    <property type="evidence" value="ECO:0007669"/>
    <property type="project" value="TreeGrafter"/>
</dbReference>
<dbReference type="PANTHER" id="PTHR11587:SF2">
    <property type="entry name" value="ARGININOSUCCINATE SYNTHASE"/>
    <property type="match status" value="1"/>
</dbReference>
<dbReference type="PROSITE" id="PS00565">
    <property type="entry name" value="ARGININOSUCCIN_SYN_2"/>
    <property type="match status" value="1"/>
</dbReference>
<dbReference type="NCBIfam" id="NF001770">
    <property type="entry name" value="PRK00509.1"/>
    <property type="match status" value="1"/>
</dbReference>
<keyword evidence="5 9" id="KW-0436">Ligase</keyword>
<keyword evidence="6 9" id="KW-0028">Amino-acid biosynthesis</keyword>
<dbReference type="NCBIfam" id="TIGR00032">
    <property type="entry name" value="argG"/>
    <property type="match status" value="1"/>
</dbReference>
<dbReference type="SUPFAM" id="SSF69864">
    <property type="entry name" value="Argininosuccinate synthetase, C-terminal domain"/>
    <property type="match status" value="1"/>
</dbReference>
<accession>A0A5C1QH11</accession>
<evidence type="ECO:0000256" key="6">
    <source>
        <dbReference type="ARBA" id="ARBA00022605"/>
    </source>
</evidence>
<dbReference type="SUPFAM" id="SSF52402">
    <property type="entry name" value="Adenine nucleotide alpha hydrolases-like"/>
    <property type="match status" value="1"/>
</dbReference>
<protein>
    <recommendedName>
        <fullName evidence="3 9">Argininosuccinate synthase</fullName>
        <ecNumber evidence="3 9">6.3.4.5</ecNumber>
    </recommendedName>
    <alternativeName>
        <fullName evidence="9">Citrulline--aspartate ligase</fullName>
    </alternativeName>
</protein>
<dbReference type="GO" id="GO:0005737">
    <property type="term" value="C:cytoplasm"/>
    <property type="evidence" value="ECO:0007669"/>
    <property type="project" value="UniProtKB-SubCell"/>
</dbReference>
<evidence type="ECO:0000256" key="8">
    <source>
        <dbReference type="ARBA" id="ARBA00022840"/>
    </source>
</evidence>
<dbReference type="Pfam" id="PF00764">
    <property type="entry name" value="Arginosuc_synth"/>
    <property type="match status" value="1"/>
</dbReference>
<comment type="caution">
    <text evidence="9">Lacks conserved residue(s) required for the propagation of feature annotation.</text>
</comment>
<dbReference type="Pfam" id="PF20979">
    <property type="entry name" value="Arginosuc_syn_C"/>
    <property type="match status" value="1"/>
</dbReference>
<feature type="binding site" evidence="9">
    <location>
        <begin position="12"/>
        <end position="20"/>
    </location>
    <ligand>
        <name>ATP</name>
        <dbReference type="ChEBI" id="CHEBI:30616"/>
    </ligand>
</feature>
<evidence type="ECO:0000313" key="13">
    <source>
        <dbReference type="Proteomes" id="UP000324209"/>
    </source>
</evidence>
<feature type="binding site" evidence="9">
    <location>
        <position position="131"/>
    </location>
    <ligand>
        <name>L-citrulline</name>
        <dbReference type="ChEBI" id="CHEBI:57743"/>
    </ligand>
</feature>
<dbReference type="Gene3D" id="3.40.50.620">
    <property type="entry name" value="HUPs"/>
    <property type="match status" value="1"/>
</dbReference>
<dbReference type="RefSeq" id="WP_149485493.1">
    <property type="nucleotide sequence ID" value="NZ_CP036150.1"/>
</dbReference>
<dbReference type="PANTHER" id="PTHR11587">
    <property type="entry name" value="ARGININOSUCCINATE SYNTHASE"/>
    <property type="match status" value="1"/>
</dbReference>
<dbReference type="EMBL" id="CP036150">
    <property type="protein sequence ID" value="QEN07413.1"/>
    <property type="molecule type" value="Genomic_DNA"/>
</dbReference>
<evidence type="ECO:0000256" key="4">
    <source>
        <dbReference type="ARBA" id="ARBA00022571"/>
    </source>
</evidence>
<evidence type="ECO:0000256" key="5">
    <source>
        <dbReference type="ARBA" id="ARBA00022598"/>
    </source>
</evidence>
<dbReference type="InterPro" id="IPR014729">
    <property type="entry name" value="Rossmann-like_a/b/a_fold"/>
</dbReference>
<dbReference type="CDD" id="cd01999">
    <property type="entry name" value="ASS"/>
    <property type="match status" value="1"/>
</dbReference>
<organism evidence="12 13">
    <name type="scientific">Oceanispirochaeta crateris</name>
    <dbReference type="NCBI Taxonomy" id="2518645"/>
    <lineage>
        <taxon>Bacteria</taxon>
        <taxon>Pseudomonadati</taxon>
        <taxon>Spirochaetota</taxon>
        <taxon>Spirochaetia</taxon>
        <taxon>Spirochaetales</taxon>
        <taxon>Spirochaetaceae</taxon>
        <taxon>Oceanispirochaeta</taxon>
    </lineage>
</organism>
<feature type="binding site" evidence="9">
    <location>
        <position position="121"/>
    </location>
    <ligand>
        <name>ATP</name>
        <dbReference type="ChEBI" id="CHEBI:30616"/>
    </ligand>
</feature>
<dbReference type="InterPro" id="IPR018223">
    <property type="entry name" value="Arginosuc_synth_CS"/>
</dbReference>
<dbReference type="AlphaFoldDB" id="A0A5C1QH11"/>
<feature type="binding site" evidence="9">
    <location>
        <position position="127"/>
    </location>
    <ligand>
        <name>L-aspartate</name>
        <dbReference type="ChEBI" id="CHEBI:29991"/>
    </ligand>
</feature>
<evidence type="ECO:0000256" key="9">
    <source>
        <dbReference type="HAMAP-Rule" id="MF_00005"/>
    </source>
</evidence>
<keyword evidence="13" id="KW-1185">Reference proteome</keyword>
<dbReference type="GO" id="GO:0000053">
    <property type="term" value="P:argininosuccinate metabolic process"/>
    <property type="evidence" value="ECO:0007669"/>
    <property type="project" value="TreeGrafter"/>
</dbReference>
<keyword evidence="4 9" id="KW-0055">Arginine biosynthesis</keyword>
<comment type="pathway">
    <text evidence="1 9">Amino-acid biosynthesis; L-arginine biosynthesis; L-arginine from L-ornithine and carbamoyl phosphate: step 2/3.</text>
</comment>
<comment type="catalytic activity">
    <reaction evidence="9">
        <text>L-citrulline + L-aspartate + ATP = 2-(N(omega)-L-arginino)succinate + AMP + diphosphate + H(+)</text>
        <dbReference type="Rhea" id="RHEA:10932"/>
        <dbReference type="ChEBI" id="CHEBI:15378"/>
        <dbReference type="ChEBI" id="CHEBI:29991"/>
        <dbReference type="ChEBI" id="CHEBI:30616"/>
        <dbReference type="ChEBI" id="CHEBI:33019"/>
        <dbReference type="ChEBI" id="CHEBI:57472"/>
        <dbReference type="ChEBI" id="CHEBI:57743"/>
        <dbReference type="ChEBI" id="CHEBI:456215"/>
        <dbReference type="EC" id="6.3.4.5"/>
    </reaction>
</comment>
<dbReference type="OrthoDB" id="9801641at2"/>
<reference evidence="12 13" key="1">
    <citation type="submission" date="2019-02" db="EMBL/GenBank/DDBJ databases">
        <title>Complete Genome Sequence and Methylome Analysis of free living Spirochaetas.</title>
        <authorList>
            <person name="Fomenkov A."/>
            <person name="Dubinina G."/>
            <person name="Leshcheva N."/>
            <person name="Mikheeva N."/>
            <person name="Grabovich M."/>
            <person name="Vincze T."/>
            <person name="Roberts R.J."/>
        </authorList>
    </citation>
    <scope>NUCLEOTIDE SEQUENCE [LARGE SCALE GENOMIC DNA]</scope>
    <source>
        <strain evidence="12 13">K2</strain>
    </source>
</reference>
<keyword evidence="8 9" id="KW-0067">ATP-binding</keyword>
<dbReference type="InterPro" id="IPR048267">
    <property type="entry name" value="Arginosuc_syn_N"/>
</dbReference>
<feature type="domain" description="Arginosuccinate synthase C-terminal" evidence="11">
    <location>
        <begin position="180"/>
        <end position="394"/>
    </location>
</feature>
<feature type="binding site" evidence="9">
    <location>
        <position position="190"/>
    </location>
    <ligand>
        <name>L-citrulline</name>
        <dbReference type="ChEBI" id="CHEBI:57743"/>
    </ligand>
</feature>
<gene>
    <name evidence="9" type="primary">argG</name>
    <name evidence="12" type="ORF">EXM22_05195</name>
</gene>